<reference evidence="3 4" key="1">
    <citation type="submission" date="2021-01" db="EMBL/GenBank/DDBJ databases">
        <title>Sequencing the genomes of 1000 actinobacteria strains.</title>
        <authorList>
            <person name="Klenk H.-P."/>
        </authorList>
    </citation>
    <scope>NUCLEOTIDE SEQUENCE [LARGE SCALE GENOMIC DNA]</scope>
    <source>
        <strain evidence="3 4">DSM 18662</strain>
    </source>
</reference>
<keyword evidence="4" id="KW-1185">Reference proteome</keyword>
<accession>A0ABS2RJS0</accession>
<dbReference type="SUPFAM" id="SSF55961">
    <property type="entry name" value="Bet v1-like"/>
    <property type="match status" value="1"/>
</dbReference>
<dbReference type="CDD" id="cd07814">
    <property type="entry name" value="SRPBCC_CalC_Aha1-like"/>
    <property type="match status" value="1"/>
</dbReference>
<proteinExistence type="inferred from homology"/>
<comment type="caution">
    <text evidence="3">The sequence shown here is derived from an EMBL/GenBank/DDBJ whole genome shotgun (WGS) entry which is preliminary data.</text>
</comment>
<comment type="similarity">
    <text evidence="1">Belongs to the AHA1 family.</text>
</comment>
<dbReference type="InterPro" id="IPR013538">
    <property type="entry name" value="ASHA1/2-like_C"/>
</dbReference>
<dbReference type="RefSeq" id="WP_204917895.1">
    <property type="nucleotide sequence ID" value="NZ_BAAAQP010000001.1"/>
</dbReference>
<dbReference type="EMBL" id="JAFBCF010000001">
    <property type="protein sequence ID" value="MBM7799258.1"/>
    <property type="molecule type" value="Genomic_DNA"/>
</dbReference>
<dbReference type="Gene3D" id="3.30.530.20">
    <property type="match status" value="1"/>
</dbReference>
<protein>
    <submittedName>
        <fullName evidence="3">Uncharacterized protein YndB with AHSA1/START domain</fullName>
    </submittedName>
</protein>
<organism evidence="3 4">
    <name type="scientific">Microlunatus panaciterrae</name>
    <dbReference type="NCBI Taxonomy" id="400768"/>
    <lineage>
        <taxon>Bacteria</taxon>
        <taxon>Bacillati</taxon>
        <taxon>Actinomycetota</taxon>
        <taxon>Actinomycetes</taxon>
        <taxon>Propionibacteriales</taxon>
        <taxon>Propionibacteriaceae</taxon>
        <taxon>Microlunatus</taxon>
    </lineage>
</organism>
<evidence type="ECO:0000259" key="2">
    <source>
        <dbReference type="Pfam" id="PF08327"/>
    </source>
</evidence>
<evidence type="ECO:0000256" key="1">
    <source>
        <dbReference type="ARBA" id="ARBA00006817"/>
    </source>
</evidence>
<gene>
    <name evidence="3" type="ORF">JOE57_002179</name>
</gene>
<feature type="domain" description="Activator of Hsp90 ATPase homologue 1/2-like C-terminal" evidence="2">
    <location>
        <begin position="18"/>
        <end position="161"/>
    </location>
</feature>
<dbReference type="InterPro" id="IPR023393">
    <property type="entry name" value="START-like_dom_sf"/>
</dbReference>
<evidence type="ECO:0000313" key="4">
    <source>
        <dbReference type="Proteomes" id="UP000704762"/>
    </source>
</evidence>
<sequence length="166" mass="18672">MTAATQVERSFTITRRLDAPRELVFQAWTDPDQLAQWFAGEMPSQGIATTVDLRVGGCWRLHMIEDENRSYMTGGIYHEIVPPEKLVFSFGAIDGWPQLDPSNLDDAPLVTITLDEMNGATEMVLQVAFADRLTDDRVREWLATGMTEGWNITLDRLAPYLHGMVG</sequence>
<dbReference type="Proteomes" id="UP000704762">
    <property type="component" value="Unassembled WGS sequence"/>
</dbReference>
<dbReference type="Pfam" id="PF08327">
    <property type="entry name" value="AHSA1"/>
    <property type="match status" value="1"/>
</dbReference>
<evidence type="ECO:0000313" key="3">
    <source>
        <dbReference type="EMBL" id="MBM7799258.1"/>
    </source>
</evidence>
<name>A0ABS2RJS0_9ACTN</name>